<proteinExistence type="inferred from homology"/>
<dbReference type="CDD" id="cd07153">
    <property type="entry name" value="Fur_like"/>
    <property type="match status" value="1"/>
</dbReference>
<accession>A0ABS4KGW4</accession>
<keyword evidence="8" id="KW-1185">Reference proteome</keyword>
<comment type="similarity">
    <text evidence="1">Belongs to the Fur family.</text>
</comment>
<dbReference type="EMBL" id="JAGGLI010000006">
    <property type="protein sequence ID" value="MBP2027026.1"/>
    <property type="molecule type" value="Genomic_DNA"/>
</dbReference>
<name>A0ABS4KGW4_9FIRM</name>
<keyword evidence="3" id="KW-0862">Zinc</keyword>
<dbReference type="Pfam" id="PF01475">
    <property type="entry name" value="FUR"/>
    <property type="match status" value="1"/>
</dbReference>
<keyword evidence="5" id="KW-0238">DNA-binding</keyword>
<dbReference type="PANTHER" id="PTHR33202">
    <property type="entry name" value="ZINC UPTAKE REGULATION PROTEIN"/>
    <property type="match status" value="1"/>
</dbReference>
<organism evidence="7 8">
    <name type="scientific">Acetoanaerobium pronyense</name>
    <dbReference type="NCBI Taxonomy" id="1482736"/>
    <lineage>
        <taxon>Bacteria</taxon>
        <taxon>Bacillati</taxon>
        <taxon>Bacillota</taxon>
        <taxon>Clostridia</taxon>
        <taxon>Peptostreptococcales</taxon>
        <taxon>Filifactoraceae</taxon>
        <taxon>Acetoanaerobium</taxon>
    </lineage>
</organism>
<sequence length="145" mass="16669">MAMKSHGGTIKDISEFLSSKGIKPSYQRVKILERMYKMKDHPTVNDIYKDLIDEIPSLSKTTVYNTLNIFIENAIVKSFSMDGNEARYDILSNIHGHFFCLECNKIYDFEINEPQIYDNLLEGAEIFESEISVRGICKACKNKKS</sequence>
<keyword evidence="6" id="KW-0804">Transcription</keyword>
<dbReference type="Gene3D" id="3.30.1490.190">
    <property type="match status" value="1"/>
</dbReference>
<dbReference type="InterPro" id="IPR036390">
    <property type="entry name" value="WH_DNA-bd_sf"/>
</dbReference>
<evidence type="ECO:0000313" key="7">
    <source>
        <dbReference type="EMBL" id="MBP2027026.1"/>
    </source>
</evidence>
<dbReference type="Proteomes" id="UP001314903">
    <property type="component" value="Unassembled WGS sequence"/>
</dbReference>
<protein>
    <submittedName>
        <fullName evidence="7">Fur family peroxide stress response transcriptional regulator</fullName>
    </submittedName>
</protein>
<dbReference type="Gene3D" id="1.10.10.10">
    <property type="entry name" value="Winged helix-like DNA-binding domain superfamily/Winged helix DNA-binding domain"/>
    <property type="match status" value="1"/>
</dbReference>
<gene>
    <name evidence="7" type="ORF">J2Z35_000818</name>
</gene>
<comment type="caution">
    <text evidence="7">The sequence shown here is derived from an EMBL/GenBank/DDBJ whole genome shotgun (WGS) entry which is preliminary data.</text>
</comment>
<dbReference type="RefSeq" id="WP_245330749.1">
    <property type="nucleotide sequence ID" value="NZ_JAGGLI010000006.1"/>
</dbReference>
<evidence type="ECO:0000256" key="2">
    <source>
        <dbReference type="ARBA" id="ARBA00022491"/>
    </source>
</evidence>
<keyword evidence="4" id="KW-0805">Transcription regulation</keyword>
<dbReference type="PANTHER" id="PTHR33202:SF8">
    <property type="entry name" value="PEROXIDE-RESPONSIVE REPRESSOR PERR"/>
    <property type="match status" value="1"/>
</dbReference>
<evidence type="ECO:0000256" key="3">
    <source>
        <dbReference type="ARBA" id="ARBA00022833"/>
    </source>
</evidence>
<dbReference type="InterPro" id="IPR002481">
    <property type="entry name" value="FUR"/>
</dbReference>
<dbReference type="InterPro" id="IPR043135">
    <property type="entry name" value="Fur_C"/>
</dbReference>
<reference evidence="7 8" key="1">
    <citation type="submission" date="2021-03" db="EMBL/GenBank/DDBJ databases">
        <title>Genomic Encyclopedia of Type Strains, Phase IV (KMG-IV): sequencing the most valuable type-strain genomes for metagenomic binning, comparative biology and taxonomic classification.</title>
        <authorList>
            <person name="Goeker M."/>
        </authorList>
    </citation>
    <scope>NUCLEOTIDE SEQUENCE [LARGE SCALE GENOMIC DNA]</scope>
    <source>
        <strain evidence="7 8">DSM 27512</strain>
    </source>
</reference>
<evidence type="ECO:0000256" key="1">
    <source>
        <dbReference type="ARBA" id="ARBA00007957"/>
    </source>
</evidence>
<evidence type="ECO:0000256" key="6">
    <source>
        <dbReference type="ARBA" id="ARBA00023163"/>
    </source>
</evidence>
<dbReference type="SUPFAM" id="SSF46785">
    <property type="entry name" value="Winged helix' DNA-binding domain"/>
    <property type="match status" value="1"/>
</dbReference>
<evidence type="ECO:0000256" key="4">
    <source>
        <dbReference type="ARBA" id="ARBA00023015"/>
    </source>
</evidence>
<evidence type="ECO:0000256" key="5">
    <source>
        <dbReference type="ARBA" id="ARBA00023125"/>
    </source>
</evidence>
<dbReference type="InterPro" id="IPR036388">
    <property type="entry name" value="WH-like_DNA-bd_sf"/>
</dbReference>
<keyword evidence="2" id="KW-0678">Repressor</keyword>
<evidence type="ECO:0000313" key="8">
    <source>
        <dbReference type="Proteomes" id="UP001314903"/>
    </source>
</evidence>